<sequence>MKTMKILFTLVVFVMMGLTVNAQAKKDTTVIFKVGIHCPSCKAKLDKNMPFEKGIKDYKLNMKDSTVLVTYRMDKNSLPGLKAAIERHDVKVLALCDKDGKVIKCDKGHKCCKEGAKAECKGDCSQCDHKSGKHECEGKCDHHKKDQTCKGECGDNCCSKTGKKEDCCKKK</sequence>
<dbReference type="EMBL" id="JACOOH010000004">
    <property type="protein sequence ID" value="MBC5621417.1"/>
    <property type="molecule type" value="Genomic_DNA"/>
</dbReference>
<dbReference type="PROSITE" id="PS50846">
    <property type="entry name" value="HMA_2"/>
    <property type="match status" value="1"/>
</dbReference>
<feature type="signal peptide" evidence="1">
    <location>
        <begin position="1"/>
        <end position="24"/>
    </location>
</feature>
<gene>
    <name evidence="3" type="ORF">H8S64_09925</name>
</gene>
<feature type="chain" id="PRO_5046343895" evidence="1">
    <location>
        <begin position="25"/>
        <end position="171"/>
    </location>
</feature>
<keyword evidence="1" id="KW-0732">Signal</keyword>
<dbReference type="InterPro" id="IPR006121">
    <property type="entry name" value="HMA_dom"/>
</dbReference>
<evidence type="ECO:0000259" key="2">
    <source>
        <dbReference type="PROSITE" id="PS50846"/>
    </source>
</evidence>
<organism evidence="3 4">
    <name type="scientific">Butyricimonas hominis</name>
    <dbReference type="NCBI Taxonomy" id="2763032"/>
    <lineage>
        <taxon>Bacteria</taxon>
        <taxon>Pseudomonadati</taxon>
        <taxon>Bacteroidota</taxon>
        <taxon>Bacteroidia</taxon>
        <taxon>Bacteroidales</taxon>
        <taxon>Odoribacteraceae</taxon>
        <taxon>Butyricimonas</taxon>
    </lineage>
</organism>
<dbReference type="Pfam" id="PF00403">
    <property type="entry name" value="HMA"/>
    <property type="match status" value="1"/>
</dbReference>
<name>A0ABR7D0Y7_9BACT</name>
<keyword evidence="4" id="KW-1185">Reference proteome</keyword>
<dbReference type="Gene3D" id="3.30.70.100">
    <property type="match status" value="1"/>
</dbReference>
<evidence type="ECO:0000256" key="1">
    <source>
        <dbReference type="SAM" id="SignalP"/>
    </source>
</evidence>
<comment type="caution">
    <text evidence="3">The sequence shown here is derived from an EMBL/GenBank/DDBJ whole genome shotgun (WGS) entry which is preliminary data.</text>
</comment>
<proteinExistence type="predicted"/>
<accession>A0ABR7D0Y7</accession>
<protein>
    <submittedName>
        <fullName evidence="3">Cation transporter</fullName>
    </submittedName>
</protein>
<evidence type="ECO:0000313" key="4">
    <source>
        <dbReference type="Proteomes" id="UP000646484"/>
    </source>
</evidence>
<evidence type="ECO:0000313" key="3">
    <source>
        <dbReference type="EMBL" id="MBC5621417.1"/>
    </source>
</evidence>
<dbReference type="Proteomes" id="UP000646484">
    <property type="component" value="Unassembled WGS sequence"/>
</dbReference>
<feature type="domain" description="HMA" evidence="2">
    <location>
        <begin position="27"/>
        <end position="93"/>
    </location>
</feature>
<dbReference type="RefSeq" id="WP_099291664.1">
    <property type="nucleotide sequence ID" value="NZ_JACOOH010000004.1"/>
</dbReference>
<dbReference type="SUPFAM" id="SSF55008">
    <property type="entry name" value="HMA, heavy metal-associated domain"/>
    <property type="match status" value="1"/>
</dbReference>
<reference evidence="3 4" key="1">
    <citation type="submission" date="2020-08" db="EMBL/GenBank/DDBJ databases">
        <title>Genome public.</title>
        <authorList>
            <person name="Liu C."/>
            <person name="Sun Q."/>
        </authorList>
    </citation>
    <scope>NUCLEOTIDE SEQUENCE [LARGE SCALE GENOMIC DNA]</scope>
    <source>
        <strain evidence="3 4">NSJ-56</strain>
    </source>
</reference>
<dbReference type="InterPro" id="IPR036163">
    <property type="entry name" value="HMA_dom_sf"/>
</dbReference>